<dbReference type="InterPro" id="IPR012867">
    <property type="entry name" value="DUF1648"/>
</dbReference>
<dbReference type="GO" id="GO:0009636">
    <property type="term" value="P:response to toxic substance"/>
    <property type="evidence" value="ECO:0007669"/>
    <property type="project" value="TreeGrafter"/>
</dbReference>
<comment type="caution">
    <text evidence="4">The sequence shown here is derived from an EMBL/GenBank/DDBJ whole genome shotgun (WGS) entry which is preliminary data.</text>
</comment>
<feature type="domain" description="DUF1648" evidence="2">
    <location>
        <begin position="149"/>
        <end position="196"/>
    </location>
</feature>
<organism evidence="4 5">
    <name type="scientific">Lentibacillus populi</name>
    <dbReference type="NCBI Taxonomy" id="1827502"/>
    <lineage>
        <taxon>Bacteria</taxon>
        <taxon>Bacillati</taxon>
        <taxon>Bacillota</taxon>
        <taxon>Bacilli</taxon>
        <taxon>Bacillales</taxon>
        <taxon>Bacillaceae</taxon>
        <taxon>Lentibacillus</taxon>
    </lineage>
</organism>
<name>A0A9W5U155_9BACI</name>
<accession>A0A9W5U155</accession>
<feature type="transmembrane region" description="Helical" evidence="1">
    <location>
        <begin position="190"/>
        <end position="210"/>
    </location>
</feature>
<feature type="transmembrane region" description="Helical" evidence="1">
    <location>
        <begin position="6"/>
        <end position="25"/>
    </location>
</feature>
<proteinExistence type="predicted"/>
<feature type="transmembrane region" description="Helical" evidence="1">
    <location>
        <begin position="141"/>
        <end position="161"/>
    </location>
</feature>
<keyword evidence="1" id="KW-0472">Membrane</keyword>
<dbReference type="Pfam" id="PF07853">
    <property type="entry name" value="DUF1648"/>
    <property type="match status" value="1"/>
</dbReference>
<reference evidence="4" key="2">
    <citation type="submission" date="2020-09" db="EMBL/GenBank/DDBJ databases">
        <authorList>
            <person name="Sun Q."/>
            <person name="Zhou Y."/>
        </authorList>
    </citation>
    <scope>NUCLEOTIDE SEQUENCE</scope>
    <source>
        <strain evidence="4">CGMCC 1.15454</strain>
    </source>
</reference>
<evidence type="ECO:0000313" key="4">
    <source>
        <dbReference type="EMBL" id="GGB58741.1"/>
    </source>
</evidence>
<keyword evidence="1" id="KW-1133">Transmembrane helix</keyword>
<feature type="transmembrane region" description="Helical" evidence="1">
    <location>
        <begin position="236"/>
        <end position="260"/>
    </location>
</feature>
<dbReference type="AlphaFoldDB" id="A0A9W5U155"/>
<feature type="transmembrane region" description="Helical" evidence="1">
    <location>
        <begin position="53"/>
        <end position="75"/>
    </location>
</feature>
<dbReference type="PANTHER" id="PTHR37810:SF9">
    <property type="entry name" value="MEMBRANE PROTEIN"/>
    <property type="match status" value="1"/>
</dbReference>
<dbReference type="PIRSF" id="PIRSF032908">
    <property type="entry name" value="UCP032908"/>
    <property type="match status" value="1"/>
</dbReference>
<protein>
    <submittedName>
        <fullName evidence="4">Membrane protein</fullName>
    </submittedName>
</protein>
<evidence type="ECO:0000259" key="3">
    <source>
        <dbReference type="Pfam" id="PF19124"/>
    </source>
</evidence>
<evidence type="ECO:0000313" key="5">
    <source>
        <dbReference type="Proteomes" id="UP000621492"/>
    </source>
</evidence>
<dbReference type="Pfam" id="PF19124">
    <property type="entry name" value="DUF5808"/>
    <property type="match status" value="1"/>
</dbReference>
<evidence type="ECO:0000259" key="2">
    <source>
        <dbReference type="Pfam" id="PF07853"/>
    </source>
</evidence>
<keyword evidence="5" id="KW-1185">Reference proteome</keyword>
<dbReference type="RefSeq" id="WP_088051285.1">
    <property type="nucleotide sequence ID" value="NZ_BMJD01000051.1"/>
</dbReference>
<dbReference type="PANTHER" id="PTHR37810">
    <property type="entry name" value="IMMUNITY PROTEIN SDPI"/>
    <property type="match status" value="1"/>
</dbReference>
<evidence type="ECO:0000256" key="1">
    <source>
        <dbReference type="SAM" id="Phobius"/>
    </source>
</evidence>
<feature type="domain" description="DUF5808" evidence="3">
    <location>
        <begin position="324"/>
        <end position="349"/>
    </location>
</feature>
<dbReference type="EMBL" id="BMJD01000051">
    <property type="protein sequence ID" value="GGB58741.1"/>
    <property type="molecule type" value="Genomic_DNA"/>
</dbReference>
<dbReference type="InterPro" id="IPR043831">
    <property type="entry name" value="DUF5808"/>
</dbReference>
<feature type="transmembrane region" description="Helical" evidence="1">
    <location>
        <begin position="266"/>
        <end position="287"/>
    </location>
</feature>
<keyword evidence="1" id="KW-0812">Transmembrane</keyword>
<feature type="transmembrane region" description="Helical" evidence="1">
    <location>
        <begin position="81"/>
        <end position="104"/>
    </location>
</feature>
<dbReference type="Proteomes" id="UP000621492">
    <property type="component" value="Unassembled WGS sequence"/>
</dbReference>
<feature type="transmembrane region" description="Helical" evidence="1">
    <location>
        <begin position="343"/>
        <end position="366"/>
    </location>
</feature>
<dbReference type="InterPro" id="IPR014574">
    <property type="entry name" value="UCP032908"/>
</dbReference>
<reference evidence="4" key="1">
    <citation type="journal article" date="2014" name="Int. J. Syst. Evol. Microbiol.">
        <title>Complete genome sequence of Corynebacterium casei LMG S-19264T (=DSM 44701T), isolated from a smear-ripened cheese.</title>
        <authorList>
            <consortium name="US DOE Joint Genome Institute (JGI-PGF)"/>
            <person name="Walter F."/>
            <person name="Albersmeier A."/>
            <person name="Kalinowski J."/>
            <person name="Ruckert C."/>
        </authorList>
    </citation>
    <scope>NUCLEOTIDE SEQUENCE</scope>
    <source>
        <strain evidence="4">CGMCC 1.15454</strain>
    </source>
</reference>
<sequence>MNMGIFLLVAIMVPVFILLMFTPYWTRKTESFGVSIPEDIYHTPEIKAMRKQYVWAVGMLSAVVMGTFLLLSEAFVQSEDMLGIVFSIIIVAYMIVGFLIYLHFHSKMKARKKEANWSEEKSQLVVIDTRFRKEKLTYSNLWFLLPFAIAIGTMVITLNAYELIPEKIPMQYNFSGEVTNYANKSYRSVLLTPIMQVYLTLLFLLINTIIGRAKQQVSANNPEKSMQQNIIFRRRWSAFNIITGMALTLMLSLTQLSYIYPINQQILTIMPLIFSFGIVLGAIVLVVTTGQGGSRVKVSKGENGSIIDRDDDKYWKMGQFYFNKNDPALFLEKRFGVGWTNNWAHPLSWIILLVIIGIAAGLPILLGG</sequence>
<gene>
    <name evidence="4" type="ORF">GCM10011409_40240</name>
</gene>